<evidence type="ECO:0000256" key="5">
    <source>
        <dbReference type="PIRSR" id="PIRSR602081-2"/>
    </source>
</evidence>
<feature type="site" description="Electron transfer via tryptophanyl radical" evidence="5">
    <location>
        <position position="336"/>
    </location>
</feature>
<evidence type="ECO:0000256" key="6">
    <source>
        <dbReference type="RuleBase" id="RU004182"/>
    </source>
</evidence>
<evidence type="ECO:0000259" key="7">
    <source>
        <dbReference type="PROSITE" id="PS51645"/>
    </source>
</evidence>
<dbReference type="Gene3D" id="3.40.50.620">
    <property type="entry name" value="HUPs"/>
    <property type="match status" value="1"/>
</dbReference>
<feature type="binding site" evidence="4">
    <location>
        <begin position="254"/>
        <end position="261"/>
    </location>
    <ligand>
        <name>FAD</name>
        <dbReference type="ChEBI" id="CHEBI:57692"/>
    </ligand>
</feature>
<keyword evidence="2 4" id="KW-0274">FAD</keyword>
<dbReference type="InterPro" id="IPR018394">
    <property type="entry name" value="DNA_photolyase_1_CS_C"/>
</dbReference>
<gene>
    <name evidence="8" type="ORF">GCM10007964_30000</name>
</gene>
<dbReference type="GO" id="GO:0071949">
    <property type="term" value="F:FAD binding"/>
    <property type="evidence" value="ECO:0007669"/>
    <property type="project" value="TreeGrafter"/>
</dbReference>
<dbReference type="GO" id="GO:0009416">
    <property type="term" value="P:response to light stimulus"/>
    <property type="evidence" value="ECO:0007669"/>
    <property type="project" value="TreeGrafter"/>
</dbReference>
<dbReference type="SUPFAM" id="SSF48173">
    <property type="entry name" value="Cryptochrome/photolyase FAD-binding domain"/>
    <property type="match status" value="1"/>
</dbReference>
<dbReference type="InterPro" id="IPR014729">
    <property type="entry name" value="Rossmann-like_a/b/a_fold"/>
</dbReference>
<dbReference type="PANTHER" id="PTHR11455">
    <property type="entry name" value="CRYPTOCHROME"/>
    <property type="match status" value="1"/>
</dbReference>
<dbReference type="PANTHER" id="PTHR11455:SF9">
    <property type="entry name" value="CRYPTOCHROME CIRCADIAN CLOCK 5 ISOFORM X1"/>
    <property type="match status" value="1"/>
</dbReference>
<evidence type="ECO:0000313" key="9">
    <source>
        <dbReference type="Proteomes" id="UP000645217"/>
    </source>
</evidence>
<dbReference type="Gene3D" id="1.10.579.10">
    <property type="entry name" value="DNA Cyclobutane Dipyrimidine Photolyase, subunit A, domain 3"/>
    <property type="match status" value="1"/>
</dbReference>
<comment type="cofactor">
    <cofactor evidence="4">
        <name>FAD</name>
        <dbReference type="ChEBI" id="CHEBI:57692"/>
    </cofactor>
    <text evidence="4">Binds 1 FAD per subunit.</text>
</comment>
<dbReference type="EMBL" id="BMNT01000015">
    <property type="protein sequence ID" value="GGK85511.1"/>
    <property type="molecule type" value="Genomic_DNA"/>
</dbReference>
<dbReference type="Gene3D" id="1.25.40.80">
    <property type="match status" value="1"/>
</dbReference>
<feature type="binding site" evidence="4">
    <location>
        <position position="251"/>
    </location>
    <ligand>
        <name>FAD</name>
        <dbReference type="ChEBI" id="CHEBI:57692"/>
    </ligand>
</feature>
<dbReference type="PROSITE" id="PS51645">
    <property type="entry name" value="PHR_CRY_ALPHA_BETA"/>
    <property type="match status" value="1"/>
</dbReference>
<dbReference type="Proteomes" id="UP000645217">
    <property type="component" value="Unassembled WGS sequence"/>
</dbReference>
<reference evidence="8" key="1">
    <citation type="journal article" date="2014" name="Int. J. Syst. Evol. Microbiol.">
        <title>Complete genome sequence of Corynebacterium casei LMG S-19264T (=DSM 44701T), isolated from a smear-ripened cheese.</title>
        <authorList>
            <consortium name="US DOE Joint Genome Institute (JGI-PGF)"/>
            <person name="Walter F."/>
            <person name="Albersmeier A."/>
            <person name="Kalinowski J."/>
            <person name="Ruckert C."/>
        </authorList>
    </citation>
    <scope>NUCLEOTIDE SEQUENCE</scope>
    <source>
        <strain evidence="8">JCM 13064</strain>
    </source>
</reference>
<dbReference type="GO" id="GO:0006950">
    <property type="term" value="P:response to stress"/>
    <property type="evidence" value="ECO:0007669"/>
    <property type="project" value="UniProtKB-ARBA"/>
</dbReference>
<dbReference type="InterPro" id="IPR036155">
    <property type="entry name" value="Crypto/Photolyase_N_sf"/>
</dbReference>
<evidence type="ECO:0000256" key="3">
    <source>
        <dbReference type="ARBA" id="ARBA00022991"/>
    </source>
</evidence>
<reference evidence="8" key="2">
    <citation type="submission" date="2020-09" db="EMBL/GenBank/DDBJ databases">
        <authorList>
            <person name="Sun Q."/>
            <person name="Ohkuma M."/>
        </authorList>
    </citation>
    <scope>NUCLEOTIDE SEQUENCE</scope>
    <source>
        <strain evidence="8">JCM 13064</strain>
    </source>
</reference>
<feature type="binding site" evidence="4">
    <location>
        <begin position="221"/>
        <end position="225"/>
    </location>
    <ligand>
        <name>FAD</name>
        <dbReference type="ChEBI" id="CHEBI:57692"/>
    </ligand>
</feature>
<keyword evidence="3 6" id="KW-0157">Chromophore</keyword>
<feature type="binding site" evidence="4">
    <location>
        <begin position="349"/>
        <end position="351"/>
    </location>
    <ligand>
        <name>FAD</name>
        <dbReference type="ChEBI" id="CHEBI:57692"/>
    </ligand>
</feature>
<dbReference type="GO" id="GO:0003904">
    <property type="term" value="F:deoxyribodipyrimidine photo-lyase activity"/>
    <property type="evidence" value="ECO:0007669"/>
    <property type="project" value="TreeGrafter"/>
</dbReference>
<keyword evidence="1 4" id="KW-0285">Flavoprotein</keyword>
<keyword evidence="9" id="KW-1185">Reference proteome</keyword>
<organism evidence="8 9">
    <name type="scientific">Sphaerisporangium melleum</name>
    <dbReference type="NCBI Taxonomy" id="321316"/>
    <lineage>
        <taxon>Bacteria</taxon>
        <taxon>Bacillati</taxon>
        <taxon>Actinomycetota</taxon>
        <taxon>Actinomycetes</taxon>
        <taxon>Streptosporangiales</taxon>
        <taxon>Streptosporangiaceae</taxon>
        <taxon>Sphaerisporangium</taxon>
    </lineage>
</organism>
<evidence type="ECO:0000313" key="8">
    <source>
        <dbReference type="EMBL" id="GGK85511.1"/>
    </source>
</evidence>
<feature type="site" description="Electron transfer via tryptophanyl radical" evidence="5">
    <location>
        <position position="359"/>
    </location>
</feature>
<dbReference type="PRINTS" id="PR00147">
    <property type="entry name" value="DNAPHOTLYASE"/>
</dbReference>
<evidence type="ECO:0000256" key="2">
    <source>
        <dbReference type="ARBA" id="ARBA00022827"/>
    </source>
</evidence>
<dbReference type="InterPro" id="IPR005101">
    <property type="entry name" value="Cryptochr/Photolyase_FAD-bd"/>
</dbReference>
<protein>
    <submittedName>
        <fullName evidence="8">Deoxyribodipyrimidine photo-lyase</fullName>
    </submittedName>
</protein>
<name>A0A917VJ81_9ACTN</name>
<evidence type="ECO:0000256" key="4">
    <source>
        <dbReference type="PIRSR" id="PIRSR602081-1"/>
    </source>
</evidence>
<comment type="caution">
    <text evidence="8">The sequence shown here is derived from an EMBL/GenBank/DDBJ whole genome shotgun (WGS) entry which is preliminary data.</text>
</comment>
<sequence>MDTVIVLLTRDLRVHDHPALAEACARARWVVPLFVLDPGIDPRHRRGFLAETLRDLRSSLRDRGGDLIVRAGDPVTETVRLAGRIHATAVFTSADVSAYARRRERRLAEACAAHRLLLRLFPGVTVVPPDALRPVGGDHYRVFTPYWRAWSAMPRRPLLPPPDLVRLPPSIEPGEPPEAPTLPYGALPGGETAARWRLEHWLALGLAGYAEHHDDLSCARTSMLSPYLRFGCLSPAEVVARAADRPGGEAFTRQLCWRDFYHQVTLAFPDLPRRDYRSRDVDWTGDGEAAQAWRAGMTGVPIVDAGMRQLAAEGWMHNRARLITGSYLTKRLKVHWRIGGEHFADLLLDADIADNWGNWQWVAGTGNDTRPNRMLNPIRQAKKFDPTGDYVRRYVPELADVPAEAIHEPWRLPTAVPGYPAPIGGLDNG</sequence>
<dbReference type="GO" id="GO:0003677">
    <property type="term" value="F:DNA binding"/>
    <property type="evidence" value="ECO:0007669"/>
    <property type="project" value="TreeGrafter"/>
</dbReference>
<dbReference type="InterPro" id="IPR036134">
    <property type="entry name" value="Crypto/Photolyase_FAD-like_sf"/>
</dbReference>
<dbReference type="InterPro" id="IPR002081">
    <property type="entry name" value="Cryptochrome/DNA_photolyase_1"/>
</dbReference>
<feature type="domain" description="Photolyase/cryptochrome alpha/beta" evidence="7">
    <location>
        <begin position="2"/>
        <end position="126"/>
    </location>
</feature>
<dbReference type="PROSITE" id="PS00394">
    <property type="entry name" value="DNA_PHOTOLYASES_1_1"/>
    <property type="match status" value="1"/>
</dbReference>
<evidence type="ECO:0000256" key="1">
    <source>
        <dbReference type="ARBA" id="ARBA00022630"/>
    </source>
</evidence>
<dbReference type="GO" id="GO:0006139">
    <property type="term" value="P:nucleobase-containing compound metabolic process"/>
    <property type="evidence" value="ECO:0007669"/>
    <property type="project" value="UniProtKB-ARBA"/>
</dbReference>
<feature type="binding site" evidence="4">
    <location>
        <position position="209"/>
    </location>
    <ligand>
        <name>FAD</name>
        <dbReference type="ChEBI" id="CHEBI:57692"/>
    </ligand>
</feature>
<proteinExistence type="inferred from homology"/>
<feature type="site" description="Electron transfer via tryptophanyl radical" evidence="5">
    <location>
        <position position="283"/>
    </location>
</feature>
<dbReference type="Pfam" id="PF03441">
    <property type="entry name" value="FAD_binding_7"/>
    <property type="match status" value="1"/>
</dbReference>
<accession>A0A917VJ81</accession>
<dbReference type="AlphaFoldDB" id="A0A917VJ81"/>
<dbReference type="Pfam" id="PF00875">
    <property type="entry name" value="DNA_photolyase"/>
    <property type="match status" value="1"/>
</dbReference>
<dbReference type="SUPFAM" id="SSF52425">
    <property type="entry name" value="Cryptochrome/photolyase, N-terminal domain"/>
    <property type="match status" value="1"/>
</dbReference>
<dbReference type="InterPro" id="IPR006050">
    <property type="entry name" value="DNA_photolyase_N"/>
</dbReference>
<comment type="similarity">
    <text evidence="6">Belongs to the DNA photolyase family.</text>
</comment>